<feature type="region of interest" description="Disordered" evidence="1">
    <location>
        <begin position="63"/>
        <end position="127"/>
    </location>
</feature>
<sequence length="127" mass="14290">MGRRGIILLWYGIGLVNLQHYFTTRCSSLRSWNSRRRASFMMVCAKNYSSTCRRWAGVHNSKCSSMTEQRSKGVQASEGEGKGKGREGEGGQNRQGKGMAGRQDRARREKGLKGGGRVEWRETPHPI</sequence>
<name>A0A2T6ZBD8_TUBBO</name>
<proteinExistence type="predicted"/>
<dbReference type="Proteomes" id="UP000244722">
    <property type="component" value="Unassembled WGS sequence"/>
</dbReference>
<feature type="compositionally biased region" description="Polar residues" evidence="1">
    <location>
        <begin position="63"/>
        <end position="74"/>
    </location>
</feature>
<evidence type="ECO:0000256" key="1">
    <source>
        <dbReference type="SAM" id="MobiDB-lite"/>
    </source>
</evidence>
<feature type="compositionally biased region" description="Basic and acidic residues" evidence="1">
    <location>
        <begin position="102"/>
        <end position="127"/>
    </location>
</feature>
<accession>A0A2T6ZBD8</accession>
<organism evidence="2 3">
    <name type="scientific">Tuber borchii</name>
    <name type="common">White truffle</name>
    <dbReference type="NCBI Taxonomy" id="42251"/>
    <lineage>
        <taxon>Eukaryota</taxon>
        <taxon>Fungi</taxon>
        <taxon>Dikarya</taxon>
        <taxon>Ascomycota</taxon>
        <taxon>Pezizomycotina</taxon>
        <taxon>Pezizomycetes</taxon>
        <taxon>Pezizales</taxon>
        <taxon>Tuberaceae</taxon>
        <taxon>Tuber</taxon>
    </lineage>
</organism>
<dbReference type="EMBL" id="NESQ01000465">
    <property type="protein sequence ID" value="PUU72793.1"/>
    <property type="molecule type" value="Genomic_DNA"/>
</dbReference>
<reference evidence="2 3" key="1">
    <citation type="submission" date="2017-04" db="EMBL/GenBank/DDBJ databases">
        <title>Draft genome sequence of Tuber borchii Vittad., a whitish edible truffle.</title>
        <authorList>
            <consortium name="DOE Joint Genome Institute"/>
            <person name="Murat C."/>
            <person name="Kuo A."/>
            <person name="Barry K.W."/>
            <person name="Clum A."/>
            <person name="Dockter R.B."/>
            <person name="Fauchery L."/>
            <person name="Iotti M."/>
            <person name="Kohler A."/>
            <person name="Labutti K."/>
            <person name="Lindquist E.A."/>
            <person name="Lipzen A."/>
            <person name="Ohm R.A."/>
            <person name="Wang M."/>
            <person name="Grigoriev I.V."/>
            <person name="Zambonelli A."/>
            <person name="Martin F.M."/>
        </authorList>
    </citation>
    <scope>NUCLEOTIDE SEQUENCE [LARGE SCALE GENOMIC DNA]</scope>
    <source>
        <strain evidence="2 3">Tbo3840</strain>
    </source>
</reference>
<keyword evidence="3" id="KW-1185">Reference proteome</keyword>
<dbReference type="AlphaFoldDB" id="A0A2T6ZBD8"/>
<comment type="caution">
    <text evidence="2">The sequence shown here is derived from an EMBL/GenBank/DDBJ whole genome shotgun (WGS) entry which is preliminary data.</text>
</comment>
<feature type="compositionally biased region" description="Basic and acidic residues" evidence="1">
    <location>
        <begin position="79"/>
        <end position="89"/>
    </location>
</feature>
<evidence type="ECO:0000313" key="3">
    <source>
        <dbReference type="Proteomes" id="UP000244722"/>
    </source>
</evidence>
<evidence type="ECO:0000313" key="2">
    <source>
        <dbReference type="EMBL" id="PUU72793.1"/>
    </source>
</evidence>
<protein>
    <submittedName>
        <fullName evidence="2">Uncharacterized protein</fullName>
    </submittedName>
</protein>
<gene>
    <name evidence="2" type="ORF">B9Z19DRAFT_620307</name>
</gene>